<dbReference type="GO" id="GO:0009244">
    <property type="term" value="P:lipopolysaccharide core region biosynthetic process"/>
    <property type="evidence" value="ECO:0007669"/>
    <property type="project" value="TreeGrafter"/>
</dbReference>
<dbReference type="GO" id="GO:0008713">
    <property type="term" value="F:ADP-heptose-lipopolysaccharide heptosyltransferase activity"/>
    <property type="evidence" value="ECO:0007669"/>
    <property type="project" value="TreeGrafter"/>
</dbReference>
<name>A0A1B4FWB6_9BURK</name>
<dbReference type="AlphaFoldDB" id="A0A1B4FWB6"/>
<dbReference type="EMBL" id="CP013388">
    <property type="protein sequence ID" value="AOJ07901.1"/>
    <property type="molecule type" value="Genomic_DNA"/>
</dbReference>
<dbReference type="Gene3D" id="3.40.50.2000">
    <property type="entry name" value="Glycogen Phosphorylase B"/>
    <property type="match status" value="2"/>
</dbReference>
<dbReference type="GO" id="GO:0005829">
    <property type="term" value="C:cytosol"/>
    <property type="evidence" value="ECO:0007669"/>
    <property type="project" value="TreeGrafter"/>
</dbReference>
<organism evidence="3 4">
    <name type="scientific">Burkholderia mayonis</name>
    <dbReference type="NCBI Taxonomy" id="1385591"/>
    <lineage>
        <taxon>Bacteria</taxon>
        <taxon>Pseudomonadati</taxon>
        <taxon>Pseudomonadota</taxon>
        <taxon>Betaproteobacteria</taxon>
        <taxon>Burkholderiales</taxon>
        <taxon>Burkholderiaceae</taxon>
        <taxon>Burkholderia</taxon>
        <taxon>pseudomallei group</taxon>
    </lineage>
</organism>
<proteinExistence type="predicted"/>
<protein>
    <submittedName>
        <fullName evidence="3">ADP-heptose--LPS heptosyltransferase</fullName>
    </submittedName>
</protein>
<evidence type="ECO:0000256" key="1">
    <source>
        <dbReference type="ARBA" id="ARBA00022676"/>
    </source>
</evidence>
<dbReference type="Pfam" id="PF01075">
    <property type="entry name" value="Glyco_transf_9"/>
    <property type="match status" value="1"/>
</dbReference>
<reference evidence="3 4" key="1">
    <citation type="submission" date="2015-12" db="EMBL/GenBank/DDBJ databases">
        <title>Diversity of Burkholderia near neighbor genomes.</title>
        <authorList>
            <person name="Sahl J."/>
            <person name="Wagner D."/>
            <person name="Keim P."/>
        </authorList>
    </citation>
    <scope>NUCLEOTIDE SEQUENCE [LARGE SCALE GENOMIC DNA]</scope>
    <source>
        <strain evidence="3 4">BDU8</strain>
    </source>
</reference>
<accession>A0A1B4FWB6</accession>
<dbReference type="CDD" id="cd03789">
    <property type="entry name" value="GT9_LPS_heptosyltransferase"/>
    <property type="match status" value="1"/>
</dbReference>
<evidence type="ECO:0000313" key="4">
    <source>
        <dbReference type="Proteomes" id="UP000067711"/>
    </source>
</evidence>
<dbReference type="Proteomes" id="UP000067711">
    <property type="component" value="Chromosome 2"/>
</dbReference>
<dbReference type="RefSeq" id="WP_066487930.1">
    <property type="nucleotide sequence ID" value="NZ_CP013388.1"/>
</dbReference>
<dbReference type="SUPFAM" id="SSF53756">
    <property type="entry name" value="UDP-Glycosyltransferase/glycogen phosphorylase"/>
    <property type="match status" value="1"/>
</dbReference>
<evidence type="ECO:0000256" key="2">
    <source>
        <dbReference type="ARBA" id="ARBA00022679"/>
    </source>
</evidence>
<keyword evidence="1" id="KW-0328">Glycosyltransferase</keyword>
<keyword evidence="2 3" id="KW-0808">Transferase</keyword>
<dbReference type="PANTHER" id="PTHR30160">
    <property type="entry name" value="TETRAACYLDISACCHARIDE 4'-KINASE-RELATED"/>
    <property type="match status" value="1"/>
</dbReference>
<dbReference type="InterPro" id="IPR002201">
    <property type="entry name" value="Glyco_trans_9"/>
</dbReference>
<dbReference type="PANTHER" id="PTHR30160:SF1">
    <property type="entry name" value="LIPOPOLYSACCHARIDE 1,2-N-ACETYLGLUCOSAMINETRANSFERASE-RELATED"/>
    <property type="match status" value="1"/>
</dbReference>
<dbReference type="InterPro" id="IPR051199">
    <property type="entry name" value="LPS_LOS_Heptosyltrfase"/>
</dbReference>
<evidence type="ECO:0000313" key="3">
    <source>
        <dbReference type="EMBL" id="AOJ07901.1"/>
    </source>
</evidence>
<sequence>MSRDPSTRPVTAARRGAGEYASVAVFRALQLGDMLCAVPALRALRRGEPQARITLIGLPWAKEFAERFSDYVDDFIEFPGAPGLAEQPDDVDRLAAFVAECRSRRFDLAIQLHGSGGQSNAIVAGLGAASTAGFTPGALASADTTAPRLDCAIPWPSALPEIGRCMKLMRKLGYDDWGDYLEFPLGGLDYAICRVLCEQFELQPLEYAVVHPGARMQSRRWPVARFARVARALVDRGLRIVLTGARGEASLVGEFGANLGRPFIDLCGRAPLGALAALIGRSRLVVCNDTGVSHVAAALGAPSVVIACGSDVARWAPLDRERHHVLADYPPCRPCTFETCPYDHPCATAIRVEDVVRRADELLAVEPHHVA</sequence>
<gene>
    <name evidence="3" type="ORF">WS71_11765</name>
</gene>